<feature type="compositionally biased region" description="Basic and acidic residues" evidence="1">
    <location>
        <begin position="160"/>
        <end position="172"/>
    </location>
</feature>
<dbReference type="STRING" id="195883.A0A482WJB5"/>
<dbReference type="AlphaFoldDB" id="A0A482WJB5"/>
<dbReference type="PANTHER" id="PTHR20946">
    <property type="entry name" value="SANT AND BTB DOMAIN REGULATOR OF CLASS SWITCH RECOMBINATION"/>
    <property type="match status" value="1"/>
</dbReference>
<feature type="region of interest" description="Disordered" evidence="1">
    <location>
        <begin position="115"/>
        <end position="134"/>
    </location>
</feature>
<dbReference type="InParanoid" id="A0A482WJB5"/>
<accession>A0A482WJB5</accession>
<evidence type="ECO:0000313" key="3">
    <source>
        <dbReference type="EMBL" id="RZF33617.1"/>
    </source>
</evidence>
<feature type="compositionally biased region" description="Polar residues" evidence="1">
    <location>
        <begin position="730"/>
        <end position="741"/>
    </location>
</feature>
<gene>
    <name evidence="3" type="ORF">LSTR_LSTR006995</name>
</gene>
<comment type="caution">
    <text evidence="3">The sequence shown here is derived from an EMBL/GenBank/DDBJ whole genome shotgun (WGS) entry which is preliminary data.</text>
</comment>
<dbReference type="EMBL" id="QKKF02033617">
    <property type="protein sequence ID" value="RZF33617.1"/>
    <property type="molecule type" value="Genomic_DNA"/>
</dbReference>
<dbReference type="InterPro" id="IPR021777">
    <property type="entry name" value="SANBR_BTB"/>
</dbReference>
<sequence length="932" mass="106442">MSKKLEPLYKLDRNKRSSRLIEKKFMNSQASKISLKQFLNFLSSAYHINEALENNFCSSTSTHFEWNNVISSEFFEELFNNGRQDTFRVTDENPDSQILFENDSSEDTLESFMNCASDQGTTDPSANNPSNTESSFNIHVEHKAKKKGSNNSGSSNHLRSKSEKVTEVEESGKSGSENGKHIPNIYSEEKYSKVLDSKINMKGAETVLKNKLDYLLSEAVLDSVLPYLSKPNTNSSQMRKLLYNMESKKPEKTGPIALARENRKKSYSPSRISTSPSNDIEVEIHVCDEAKNLKKDFRCSQRLLISKMGYFAEVTTGQRLQDMDISVHCDVNIFEWLMNWCQKDSASPRGSVPTLDATNVVPILVSASFLQMDPLLEICLHYCRNNINEIIKSPANISCLNDSIVTRLANMFSNVELENLRDKRDKIRSRLYCKMILALAHPEPEPWRGHFVSFAAIYKCLYCKKMILQKIASMISCIPNRMRMDFKGNLVGMHARDGSWNITEYVRSLKADLMCWRKVYWHMWTKGHFLYCLSCQNYYPVYYYDQCWYHPESPQFFSMEQQRSTTFPVEIDPLHEGDPHWDGDICTNDNLVTFVRPRMSLHVTDRLGQPRNGCKCKKHNPMLKGNRCNSDIMNIFELYRPIIFDESNATSTVELNLKVKGKRNKEIKKKEEDLKNKECDESRKCWWEGLELAPHSKQQGLLIPEIDKTKDTQLGTWVSLFLSDEKIVSNAGQNTDSNTTPSSASGDDSLEEEEGSDVGEGEDDQQIKLLLRRPTNKPVDPEKHRRRIILCSLKRSQWVSKYSTRYNQDNQREYEEKLFHKVDAMLCQRTSSISAAMVDKQSTGCTAAANAAAANAANNSNNNCGCARPPSSPSSTTCRRQISSCASFVPLGGTYVRLEAQWRDTHNTQTIGAYSTINRAKPSGRTKFKHQR</sequence>
<feature type="domain" description="SANT and BTB" evidence="2">
    <location>
        <begin position="282"/>
        <end position="380"/>
    </location>
</feature>
<dbReference type="Pfam" id="PF11822">
    <property type="entry name" value="BTB_SANBR"/>
    <property type="match status" value="1"/>
</dbReference>
<proteinExistence type="predicted"/>
<dbReference type="Gene3D" id="3.30.710.10">
    <property type="entry name" value="Potassium Channel Kv1.1, Chain A"/>
    <property type="match status" value="1"/>
</dbReference>
<feature type="region of interest" description="Disordered" evidence="1">
    <location>
        <begin position="142"/>
        <end position="184"/>
    </location>
</feature>
<name>A0A482WJB5_LAOST</name>
<protein>
    <recommendedName>
        <fullName evidence="2">SANT and BTB domain-containing protein</fullName>
    </recommendedName>
</protein>
<organism evidence="3 4">
    <name type="scientific">Laodelphax striatellus</name>
    <name type="common">Small brown planthopper</name>
    <name type="synonym">Delphax striatella</name>
    <dbReference type="NCBI Taxonomy" id="195883"/>
    <lineage>
        <taxon>Eukaryota</taxon>
        <taxon>Metazoa</taxon>
        <taxon>Ecdysozoa</taxon>
        <taxon>Arthropoda</taxon>
        <taxon>Hexapoda</taxon>
        <taxon>Insecta</taxon>
        <taxon>Pterygota</taxon>
        <taxon>Neoptera</taxon>
        <taxon>Paraneoptera</taxon>
        <taxon>Hemiptera</taxon>
        <taxon>Auchenorrhyncha</taxon>
        <taxon>Fulgoroidea</taxon>
        <taxon>Delphacidae</taxon>
        <taxon>Criomorphinae</taxon>
        <taxon>Laodelphax</taxon>
    </lineage>
</organism>
<feature type="region of interest" description="Disordered" evidence="1">
    <location>
        <begin position="730"/>
        <end position="783"/>
    </location>
</feature>
<dbReference type="Proteomes" id="UP000291343">
    <property type="component" value="Unassembled WGS sequence"/>
</dbReference>
<dbReference type="InterPro" id="IPR045902">
    <property type="entry name" value="SANBR-like"/>
</dbReference>
<dbReference type="OrthoDB" id="550012at2759"/>
<reference evidence="3 4" key="1">
    <citation type="journal article" date="2017" name="Gigascience">
        <title>Genome sequence of the small brown planthopper, Laodelphax striatellus.</title>
        <authorList>
            <person name="Zhu J."/>
            <person name="Jiang F."/>
            <person name="Wang X."/>
            <person name="Yang P."/>
            <person name="Bao Y."/>
            <person name="Zhao W."/>
            <person name="Wang W."/>
            <person name="Lu H."/>
            <person name="Wang Q."/>
            <person name="Cui N."/>
            <person name="Li J."/>
            <person name="Chen X."/>
            <person name="Luo L."/>
            <person name="Yu J."/>
            <person name="Kang L."/>
            <person name="Cui F."/>
        </authorList>
    </citation>
    <scope>NUCLEOTIDE SEQUENCE [LARGE SCALE GENOMIC DNA]</scope>
    <source>
        <strain evidence="3">Lst14</strain>
    </source>
</reference>
<keyword evidence="4" id="KW-1185">Reference proteome</keyword>
<dbReference type="PANTHER" id="PTHR20946:SF0">
    <property type="entry name" value="SANT AND BTB DOMAIN REGULATOR OF CLASS SWITCH RECOMBINATION"/>
    <property type="match status" value="1"/>
</dbReference>
<dbReference type="SUPFAM" id="SSF54695">
    <property type="entry name" value="POZ domain"/>
    <property type="match status" value="1"/>
</dbReference>
<evidence type="ECO:0000313" key="4">
    <source>
        <dbReference type="Proteomes" id="UP000291343"/>
    </source>
</evidence>
<evidence type="ECO:0000259" key="2">
    <source>
        <dbReference type="Pfam" id="PF11822"/>
    </source>
</evidence>
<feature type="compositionally biased region" description="Acidic residues" evidence="1">
    <location>
        <begin position="748"/>
        <end position="764"/>
    </location>
</feature>
<dbReference type="FunCoup" id="A0A482WJB5">
    <property type="interactions" value="1"/>
</dbReference>
<dbReference type="InterPro" id="IPR011333">
    <property type="entry name" value="SKP1/BTB/POZ_sf"/>
</dbReference>
<evidence type="ECO:0000256" key="1">
    <source>
        <dbReference type="SAM" id="MobiDB-lite"/>
    </source>
</evidence>